<dbReference type="Proteomes" id="UP001596317">
    <property type="component" value="Unassembled WGS sequence"/>
</dbReference>
<reference evidence="2" key="1">
    <citation type="journal article" date="2019" name="Int. J. Syst. Evol. Microbiol.">
        <title>The Global Catalogue of Microorganisms (GCM) 10K type strain sequencing project: providing services to taxonomists for standard genome sequencing and annotation.</title>
        <authorList>
            <consortium name="The Broad Institute Genomics Platform"/>
            <consortium name="The Broad Institute Genome Sequencing Center for Infectious Disease"/>
            <person name="Wu L."/>
            <person name="Ma J."/>
        </authorList>
    </citation>
    <scope>NUCLEOTIDE SEQUENCE [LARGE SCALE GENOMIC DNA]</scope>
    <source>
        <strain evidence="2">CCUG 63830</strain>
    </source>
</reference>
<evidence type="ECO:0000313" key="2">
    <source>
        <dbReference type="Proteomes" id="UP001596317"/>
    </source>
</evidence>
<sequence length="65" mass="6841">MAVKRHCLPVAGLFLPAKQVDLNALSQVYPDGSADQAAFFLGARAYLGSFWTALSTSAPATLRAS</sequence>
<organism evidence="1 2">
    <name type="scientific">Deinococcus multiflagellatus</name>
    <dbReference type="NCBI Taxonomy" id="1656887"/>
    <lineage>
        <taxon>Bacteria</taxon>
        <taxon>Thermotogati</taxon>
        <taxon>Deinococcota</taxon>
        <taxon>Deinococci</taxon>
        <taxon>Deinococcales</taxon>
        <taxon>Deinococcaceae</taxon>
        <taxon>Deinococcus</taxon>
    </lineage>
</organism>
<dbReference type="RefSeq" id="WP_380058433.1">
    <property type="nucleotide sequence ID" value="NZ_JBHSWB010000002.1"/>
</dbReference>
<protein>
    <submittedName>
        <fullName evidence="1">Uncharacterized protein</fullName>
    </submittedName>
</protein>
<keyword evidence="2" id="KW-1185">Reference proteome</keyword>
<accession>A0ABW1ZQH1</accession>
<comment type="caution">
    <text evidence="1">The sequence shown here is derived from an EMBL/GenBank/DDBJ whole genome shotgun (WGS) entry which is preliminary data.</text>
</comment>
<dbReference type="EMBL" id="JBHSWB010000002">
    <property type="protein sequence ID" value="MFC6662465.1"/>
    <property type="molecule type" value="Genomic_DNA"/>
</dbReference>
<name>A0ABW1ZQH1_9DEIO</name>
<gene>
    <name evidence="1" type="ORF">ACFP90_20640</name>
</gene>
<proteinExistence type="predicted"/>
<evidence type="ECO:0000313" key="1">
    <source>
        <dbReference type="EMBL" id="MFC6662465.1"/>
    </source>
</evidence>